<organism evidence="7 8">
    <name type="scientific">Nitrospira defluvii</name>
    <dbReference type="NCBI Taxonomy" id="330214"/>
    <lineage>
        <taxon>Bacteria</taxon>
        <taxon>Pseudomonadati</taxon>
        <taxon>Nitrospirota</taxon>
        <taxon>Nitrospiria</taxon>
        <taxon>Nitrospirales</taxon>
        <taxon>Nitrospiraceae</taxon>
        <taxon>Nitrospira</taxon>
    </lineage>
</organism>
<dbReference type="EMBL" id="CAJNBJ010000016">
    <property type="protein sequence ID" value="CAE6747803.1"/>
    <property type="molecule type" value="Genomic_DNA"/>
</dbReference>
<sequence>MGYFSKFVGVCAAVTLLSVAVVGAEEKDPLKPRVAPDQMADAKAMKNPVASTPESIAKGKALYEGKGTCFNCHGKEGKGDGPAGAILNPSPRNFTNCKFHKKRKDGELFWVIKNGSPGTGMVSLVPAAITEEEAWTIINYERSFCKGGDE</sequence>
<feature type="chain" id="PRO_5046608359" evidence="5">
    <location>
        <begin position="25"/>
        <end position="150"/>
    </location>
</feature>
<dbReference type="Gene3D" id="1.10.760.10">
    <property type="entry name" value="Cytochrome c-like domain"/>
    <property type="match status" value="1"/>
</dbReference>
<comment type="caution">
    <text evidence="7">The sequence shown here is derived from an EMBL/GenBank/DDBJ whole genome shotgun (WGS) entry which is preliminary data.</text>
</comment>
<dbReference type="InterPro" id="IPR009056">
    <property type="entry name" value="Cyt_c-like_dom"/>
</dbReference>
<feature type="signal peptide" evidence="5">
    <location>
        <begin position="1"/>
        <end position="24"/>
    </location>
</feature>
<keyword evidence="1 4" id="KW-0349">Heme</keyword>
<evidence type="ECO:0000256" key="5">
    <source>
        <dbReference type="SAM" id="SignalP"/>
    </source>
</evidence>
<evidence type="ECO:0000313" key="7">
    <source>
        <dbReference type="EMBL" id="CAE6747803.1"/>
    </source>
</evidence>
<dbReference type="Proteomes" id="UP000675880">
    <property type="component" value="Unassembled WGS sequence"/>
</dbReference>
<keyword evidence="3 4" id="KW-0408">Iron</keyword>
<name>A0ABM8RDW4_9BACT</name>
<dbReference type="RefSeq" id="WP_213042239.1">
    <property type="nucleotide sequence ID" value="NZ_CAJNBJ010000016.1"/>
</dbReference>
<evidence type="ECO:0000256" key="3">
    <source>
        <dbReference type="ARBA" id="ARBA00023004"/>
    </source>
</evidence>
<gene>
    <name evidence="7" type="ORF">NSPZN2_30019</name>
</gene>
<evidence type="ECO:0000259" key="6">
    <source>
        <dbReference type="PROSITE" id="PS51007"/>
    </source>
</evidence>
<keyword evidence="5" id="KW-0732">Signal</keyword>
<evidence type="ECO:0000256" key="2">
    <source>
        <dbReference type="ARBA" id="ARBA00022723"/>
    </source>
</evidence>
<proteinExistence type="predicted"/>
<dbReference type="PROSITE" id="PS51007">
    <property type="entry name" value="CYTC"/>
    <property type="match status" value="1"/>
</dbReference>
<evidence type="ECO:0000313" key="8">
    <source>
        <dbReference type="Proteomes" id="UP000675880"/>
    </source>
</evidence>
<feature type="domain" description="Cytochrome c" evidence="6">
    <location>
        <begin position="54"/>
        <end position="145"/>
    </location>
</feature>
<evidence type="ECO:0000256" key="4">
    <source>
        <dbReference type="PROSITE-ProRule" id="PRU00433"/>
    </source>
</evidence>
<dbReference type="InterPro" id="IPR036909">
    <property type="entry name" value="Cyt_c-like_dom_sf"/>
</dbReference>
<dbReference type="Pfam" id="PF13442">
    <property type="entry name" value="Cytochrome_CBB3"/>
    <property type="match status" value="1"/>
</dbReference>
<evidence type="ECO:0000256" key="1">
    <source>
        <dbReference type="ARBA" id="ARBA00022617"/>
    </source>
</evidence>
<keyword evidence="2 4" id="KW-0479">Metal-binding</keyword>
<accession>A0ABM8RDW4</accession>
<dbReference type="SUPFAM" id="SSF46626">
    <property type="entry name" value="Cytochrome c"/>
    <property type="match status" value="1"/>
</dbReference>
<keyword evidence="8" id="KW-1185">Reference proteome</keyword>
<reference evidence="7 8" key="1">
    <citation type="submission" date="2021-02" db="EMBL/GenBank/DDBJ databases">
        <authorList>
            <person name="Han P."/>
        </authorList>
    </citation>
    <scope>NUCLEOTIDE SEQUENCE [LARGE SCALE GENOMIC DNA]</scope>
    <source>
        <strain evidence="7">Candidatus Nitrospira sp. ZN2</strain>
    </source>
</reference>
<protein>
    <submittedName>
        <fullName evidence="7">Cytochrome c domain-containing protein</fullName>
    </submittedName>
</protein>